<evidence type="ECO:0000259" key="2">
    <source>
        <dbReference type="Pfam" id="PF23726"/>
    </source>
</evidence>
<dbReference type="WBParaSite" id="GPUH_0001960001-mRNA-1">
    <property type="protein sequence ID" value="GPUH_0001960001-mRNA-1"/>
    <property type="gene ID" value="GPUH_0001960001"/>
</dbReference>
<dbReference type="PANTHER" id="PTHR10644">
    <property type="entry name" value="DNA REPAIR/RNA PROCESSING CPSF FAMILY"/>
    <property type="match status" value="1"/>
</dbReference>
<keyword evidence="4" id="KW-1185">Reference proteome</keyword>
<dbReference type="Pfam" id="PF23726">
    <property type="entry name" value="Beta-prop_RSE1_2nd"/>
    <property type="match status" value="2"/>
</dbReference>
<dbReference type="InterPro" id="IPR058543">
    <property type="entry name" value="Beta-prop_RSE1/DDB1/CPSF1_2nd"/>
</dbReference>
<gene>
    <name evidence="3" type="ORF">GPUH_LOCUS19575</name>
</gene>
<dbReference type="InterPro" id="IPR050358">
    <property type="entry name" value="RSE1/DDB1/CFT1"/>
</dbReference>
<dbReference type="OrthoDB" id="436637at2759"/>
<dbReference type="EMBL" id="UYRT01088774">
    <property type="protein sequence ID" value="VDN34124.1"/>
    <property type="molecule type" value="Genomic_DNA"/>
</dbReference>
<sequence>MAVSELPGNPNAVWTVRRNIDVDLVSYSRWCVIQDKKSSRIPFDCVIPSNDIRMRNVVTDKSRIANGGCFLKMYLSILDKYDSHIVVSFVNATLVLSIGETVEEVTDSGFLGTTPTLGCALIGDDALLQVYPDGIRHIRADRRVNEWKAPGKRAIVRCALNRRQVAIALAGGEIVYFELDVRRELPADVLCMSLSEIPEGELRSRFLTIGLADKTVRIISLDPQDCLSPLSANDFGYFQNGCLLRTTVDQVTGELTDNRTRYLGTRSVKLFRVKIQNKDAIMAASSRAWLLYDYQSRFHLTPLSYATLEYAAGFSSEQCPEGIVAIAENTLRQVTNFHNFSFSRILSLEKLGAVFNQVVHPLDYTPRRMVVHKPSGNLVIIENDHAAFTARGKEERRKQLAEELLEVAQEAEEADQQAVREMADAIRNEKVDERIYGSPKNQKGKWASTVRIMRSSDGETISHFPFATDEAAFSY</sequence>
<organism evidence="5">
    <name type="scientific">Gongylonema pulchrum</name>
    <dbReference type="NCBI Taxonomy" id="637853"/>
    <lineage>
        <taxon>Eukaryota</taxon>
        <taxon>Metazoa</taxon>
        <taxon>Ecdysozoa</taxon>
        <taxon>Nematoda</taxon>
        <taxon>Chromadorea</taxon>
        <taxon>Rhabditida</taxon>
        <taxon>Spirurina</taxon>
        <taxon>Spiruromorpha</taxon>
        <taxon>Spiruroidea</taxon>
        <taxon>Gongylonematidae</taxon>
        <taxon>Gongylonema</taxon>
    </lineage>
</organism>
<dbReference type="Proteomes" id="UP000271098">
    <property type="component" value="Unassembled WGS sequence"/>
</dbReference>
<accession>A0A183EF34</accession>
<dbReference type="AlphaFoldDB" id="A0A183EF34"/>
<proteinExistence type="predicted"/>
<feature type="domain" description="RSE1/DDB1/CPSF1 second beta-propeller" evidence="2">
    <location>
        <begin position="239"/>
        <end position="332"/>
    </location>
</feature>
<dbReference type="Gene3D" id="2.130.10.10">
    <property type="entry name" value="YVTN repeat-like/Quinoprotein amine dehydrogenase"/>
    <property type="match status" value="1"/>
</dbReference>
<evidence type="ECO:0000313" key="3">
    <source>
        <dbReference type="EMBL" id="VDN34124.1"/>
    </source>
</evidence>
<evidence type="ECO:0000313" key="5">
    <source>
        <dbReference type="WBParaSite" id="GPUH_0001960001-mRNA-1"/>
    </source>
</evidence>
<feature type="coiled-coil region" evidence="1">
    <location>
        <begin position="390"/>
        <end position="428"/>
    </location>
</feature>
<evidence type="ECO:0000256" key="1">
    <source>
        <dbReference type="SAM" id="Coils"/>
    </source>
</evidence>
<evidence type="ECO:0000313" key="4">
    <source>
        <dbReference type="Proteomes" id="UP000271098"/>
    </source>
</evidence>
<name>A0A183EF34_9BILA</name>
<keyword evidence="1" id="KW-0175">Coiled coil</keyword>
<feature type="domain" description="RSE1/DDB1/CPSF1 second beta-propeller" evidence="2">
    <location>
        <begin position="2"/>
        <end position="232"/>
    </location>
</feature>
<protein>
    <submittedName>
        <fullName evidence="5">MMS1_N domain-containing protein</fullName>
    </submittedName>
</protein>
<reference evidence="5" key="1">
    <citation type="submission" date="2016-06" db="UniProtKB">
        <authorList>
            <consortium name="WormBaseParasite"/>
        </authorList>
    </citation>
    <scope>IDENTIFICATION</scope>
</reference>
<reference evidence="3 4" key="2">
    <citation type="submission" date="2018-11" db="EMBL/GenBank/DDBJ databases">
        <authorList>
            <consortium name="Pathogen Informatics"/>
        </authorList>
    </citation>
    <scope>NUCLEOTIDE SEQUENCE [LARGE SCALE GENOMIC DNA]</scope>
</reference>
<dbReference type="InterPro" id="IPR015943">
    <property type="entry name" value="WD40/YVTN_repeat-like_dom_sf"/>
</dbReference>